<organism evidence="1 2">
    <name type="scientific">Hondaea fermentalgiana</name>
    <dbReference type="NCBI Taxonomy" id="2315210"/>
    <lineage>
        <taxon>Eukaryota</taxon>
        <taxon>Sar</taxon>
        <taxon>Stramenopiles</taxon>
        <taxon>Bigyra</taxon>
        <taxon>Labyrinthulomycetes</taxon>
        <taxon>Thraustochytrida</taxon>
        <taxon>Thraustochytriidae</taxon>
        <taxon>Hondaea</taxon>
    </lineage>
</organism>
<sequence length="367" mass="40721">MALQTGTTQYGQQTLVGNWSEDVQEEEIKFAEYLARKKANKLLLSERHTVFQHALQGCPLTFKHQDEALCFGDSVMLENSETGGYLAVHPAGDDWMVSTWPTSEIRPMARTVFRIVPPHDQEIPTDTPLCYGDVFALICDPVLTANADGVVLSNAWVTCEPKSYQRVSKLASESDVRVSKTHSKQAEWKIESSLPGDAGWRVNVSRAPVKVGDAFFIKHRMSNQALSSSTRFGFSGKLSNVEEFETFAKPVTKASPAHTWQFCVACDPEMARDERGLIALSPSIATEALRVALESCMDDFLATLERLESHETLENKDIEDAVLTFAPGLAKVYVQCFLRNQPSSLSMDSICSALTDNGDAEEKNHYE</sequence>
<dbReference type="Proteomes" id="UP000241890">
    <property type="component" value="Unassembled WGS sequence"/>
</dbReference>
<keyword evidence="1" id="KW-0966">Cell projection</keyword>
<dbReference type="GO" id="GO:0031514">
    <property type="term" value="C:motile cilium"/>
    <property type="evidence" value="ECO:0007669"/>
    <property type="project" value="TreeGrafter"/>
</dbReference>
<dbReference type="PANTHER" id="PTHR24274:SF1">
    <property type="entry name" value="CILIA- AND FLAGELLA-ASSOCIATED PROTEIN 161"/>
    <property type="match status" value="1"/>
</dbReference>
<comment type="caution">
    <text evidence="1">The sequence shown here is derived from an EMBL/GenBank/DDBJ whole genome shotgun (WGS) entry which is preliminary data.</text>
</comment>
<gene>
    <name evidence="1" type="ORF">FCC1311_027582</name>
</gene>
<keyword evidence="1" id="KW-0282">Flagellum</keyword>
<dbReference type="OrthoDB" id="2126411at2759"/>
<evidence type="ECO:0000313" key="2">
    <source>
        <dbReference type="Proteomes" id="UP000241890"/>
    </source>
</evidence>
<keyword evidence="1" id="KW-0969">Cilium</keyword>
<dbReference type="EMBL" id="BEYU01000021">
    <property type="protein sequence ID" value="GBG26537.1"/>
    <property type="molecule type" value="Genomic_DNA"/>
</dbReference>
<evidence type="ECO:0000313" key="1">
    <source>
        <dbReference type="EMBL" id="GBG26537.1"/>
    </source>
</evidence>
<dbReference type="InParanoid" id="A0A2R5G652"/>
<reference evidence="1 2" key="1">
    <citation type="submission" date="2017-12" db="EMBL/GenBank/DDBJ databases">
        <title>Sequencing, de novo assembly and annotation of complete genome of a new Thraustochytrid species, strain FCC1311.</title>
        <authorList>
            <person name="Sedici K."/>
            <person name="Godart F."/>
            <person name="Aiese Cigliano R."/>
            <person name="Sanseverino W."/>
            <person name="Barakat M."/>
            <person name="Ortet P."/>
            <person name="Marechal E."/>
            <person name="Cagnac O."/>
            <person name="Amato A."/>
        </authorList>
    </citation>
    <scope>NUCLEOTIDE SEQUENCE [LARGE SCALE GENOMIC DNA]</scope>
</reference>
<accession>A0A2R5G652</accession>
<name>A0A2R5G652_9STRA</name>
<dbReference type="PANTHER" id="PTHR24274">
    <property type="entry name" value="CILIA- AND FLAGELLA-ASSOCIATED PROTEIN 161"/>
    <property type="match status" value="1"/>
</dbReference>
<dbReference type="GO" id="GO:0060271">
    <property type="term" value="P:cilium assembly"/>
    <property type="evidence" value="ECO:0007669"/>
    <property type="project" value="TreeGrafter"/>
</dbReference>
<dbReference type="InterPro" id="IPR055325">
    <property type="entry name" value="CF161"/>
</dbReference>
<protein>
    <submittedName>
        <fullName evidence="1">Cilia-and flagella-associated protein 161</fullName>
    </submittedName>
</protein>
<dbReference type="AlphaFoldDB" id="A0A2R5G652"/>
<keyword evidence="2" id="KW-1185">Reference proteome</keyword>
<proteinExistence type="predicted"/>